<evidence type="ECO:0000313" key="6">
    <source>
        <dbReference type="Proteomes" id="UP000016368"/>
    </source>
</evidence>
<organism evidence="5 6">
    <name type="scientific">Hylemonella gracilis ATCC 19624</name>
    <dbReference type="NCBI Taxonomy" id="887062"/>
    <lineage>
        <taxon>Bacteria</taxon>
        <taxon>Pseudomonadati</taxon>
        <taxon>Pseudomonadota</taxon>
        <taxon>Betaproteobacteria</taxon>
        <taxon>Burkholderiales</taxon>
        <taxon>Comamonadaceae</taxon>
        <taxon>Hylemonella</taxon>
    </lineage>
</organism>
<dbReference type="eggNOG" id="COG2207">
    <property type="taxonomic scope" value="Bacteria"/>
</dbReference>
<sequence length="226" mass="24593">MSSPADLPLSLRDYGPSHGSHAHAHHQLLVGLDGLLELEVEGRGQRLAAGDALLIAPGDRHDFESPQGSRCLVLDSDHAAWGLCEPQPYRPRQVAALANYLAQAWPQPLALSHAPALLLEAWRAPKAAQRPRRAIDWLSLSAWVQARLSQPLSIADLAQHVHLSPSQFAARCLEAHGMGPLAWLRGQRLTQARSLRDAGWSVRETALRTGYRSPSALTAALRRAGL</sequence>
<gene>
    <name evidence="5" type="ORF">HGR_03822</name>
</gene>
<dbReference type="OrthoDB" id="8811403at2"/>
<dbReference type="PROSITE" id="PS01124">
    <property type="entry name" value="HTH_ARAC_FAMILY_2"/>
    <property type="match status" value="1"/>
</dbReference>
<keyword evidence="2" id="KW-0238">DNA-binding</keyword>
<dbReference type="InterPro" id="IPR018060">
    <property type="entry name" value="HTH_AraC"/>
</dbReference>
<keyword evidence="1" id="KW-0805">Transcription regulation</keyword>
<dbReference type="RefSeq" id="WP_006296741.1">
    <property type="nucleotide sequence ID" value="NZ_AEGR01000040.1"/>
</dbReference>
<dbReference type="EMBL" id="AEGR01000040">
    <property type="protein sequence ID" value="EGI77915.1"/>
    <property type="molecule type" value="Genomic_DNA"/>
</dbReference>
<evidence type="ECO:0000256" key="1">
    <source>
        <dbReference type="ARBA" id="ARBA00023015"/>
    </source>
</evidence>
<dbReference type="Gene3D" id="1.10.10.60">
    <property type="entry name" value="Homeodomain-like"/>
    <property type="match status" value="1"/>
</dbReference>
<evidence type="ECO:0000256" key="3">
    <source>
        <dbReference type="ARBA" id="ARBA00023163"/>
    </source>
</evidence>
<dbReference type="STRING" id="887062.HGR_03822"/>
<dbReference type="InterPro" id="IPR050204">
    <property type="entry name" value="AraC_XylS_family_regulators"/>
</dbReference>
<dbReference type="Pfam" id="PF12833">
    <property type="entry name" value="HTH_18"/>
    <property type="match status" value="1"/>
</dbReference>
<dbReference type="InterPro" id="IPR013096">
    <property type="entry name" value="Cupin_2"/>
</dbReference>
<dbReference type="Gene3D" id="2.60.120.10">
    <property type="entry name" value="Jelly Rolls"/>
    <property type="match status" value="1"/>
</dbReference>
<keyword evidence="6" id="KW-1185">Reference proteome</keyword>
<accession>F3KQP1</accession>
<reference evidence="5 6" key="1">
    <citation type="journal article" date="2011" name="EMBO J.">
        <title>Structural diversity of bacterial flagellar motors.</title>
        <authorList>
            <person name="Chen S."/>
            <person name="Beeby M."/>
            <person name="Murphy G.E."/>
            <person name="Leadbetter J.R."/>
            <person name="Hendrixson D.R."/>
            <person name="Briegel A."/>
            <person name="Li Z."/>
            <person name="Shi J."/>
            <person name="Tocheva E.I."/>
            <person name="Muller A."/>
            <person name="Dobro M.J."/>
            <person name="Jensen G.J."/>
        </authorList>
    </citation>
    <scope>NUCLEOTIDE SEQUENCE [LARGE SCALE GENOMIC DNA]</scope>
    <source>
        <strain evidence="5 6">ATCC 19624</strain>
    </source>
</reference>
<proteinExistence type="predicted"/>
<dbReference type="GO" id="GO:0043565">
    <property type="term" value="F:sequence-specific DNA binding"/>
    <property type="evidence" value="ECO:0007669"/>
    <property type="project" value="InterPro"/>
</dbReference>
<dbReference type="SUPFAM" id="SSF51182">
    <property type="entry name" value="RmlC-like cupins"/>
    <property type="match status" value="1"/>
</dbReference>
<evidence type="ECO:0000256" key="2">
    <source>
        <dbReference type="ARBA" id="ARBA00023125"/>
    </source>
</evidence>
<name>F3KQP1_9BURK</name>
<dbReference type="PANTHER" id="PTHR46796:SF10">
    <property type="entry name" value="TRANSCRIPTIONAL ACTIVATOR FEAR"/>
    <property type="match status" value="1"/>
</dbReference>
<evidence type="ECO:0000313" key="5">
    <source>
        <dbReference type="EMBL" id="EGI77915.1"/>
    </source>
</evidence>
<dbReference type="InterPro" id="IPR014710">
    <property type="entry name" value="RmlC-like_jellyroll"/>
</dbReference>
<feature type="domain" description="HTH araC/xylS-type" evidence="4">
    <location>
        <begin position="138"/>
        <end position="226"/>
    </location>
</feature>
<evidence type="ECO:0000259" key="4">
    <source>
        <dbReference type="PROSITE" id="PS01124"/>
    </source>
</evidence>
<dbReference type="Pfam" id="PF07883">
    <property type="entry name" value="Cupin_2"/>
    <property type="match status" value="1"/>
</dbReference>
<dbReference type="InterPro" id="IPR011051">
    <property type="entry name" value="RmlC_Cupin_sf"/>
</dbReference>
<comment type="caution">
    <text evidence="5">The sequence shown here is derived from an EMBL/GenBank/DDBJ whole genome shotgun (WGS) entry which is preliminary data.</text>
</comment>
<dbReference type="SMART" id="SM00342">
    <property type="entry name" value="HTH_ARAC"/>
    <property type="match status" value="1"/>
</dbReference>
<protein>
    <submittedName>
        <fullName evidence="5">AraC family transcriptional regulator</fullName>
    </submittedName>
</protein>
<dbReference type="GO" id="GO:0003700">
    <property type="term" value="F:DNA-binding transcription factor activity"/>
    <property type="evidence" value="ECO:0007669"/>
    <property type="project" value="InterPro"/>
</dbReference>
<dbReference type="PANTHER" id="PTHR46796">
    <property type="entry name" value="HTH-TYPE TRANSCRIPTIONAL ACTIVATOR RHAS-RELATED"/>
    <property type="match status" value="1"/>
</dbReference>
<dbReference type="AlphaFoldDB" id="F3KQP1"/>
<keyword evidence="3" id="KW-0804">Transcription</keyword>
<dbReference type="Proteomes" id="UP000016368">
    <property type="component" value="Unassembled WGS sequence"/>
</dbReference>